<name>A0A6G1QL66_CHAAH</name>
<evidence type="ECO:0000313" key="1">
    <source>
        <dbReference type="EMBL" id="KAF3703411.1"/>
    </source>
</evidence>
<dbReference type="Proteomes" id="UP000503349">
    <property type="component" value="Chromosome 19"/>
</dbReference>
<reference evidence="1 2" key="1">
    <citation type="submission" date="2019-02" db="EMBL/GenBank/DDBJ databases">
        <title>Opniocepnalus argus genome.</title>
        <authorList>
            <person name="Zhou C."/>
            <person name="Xiao S."/>
        </authorList>
    </citation>
    <scope>NUCLEOTIDE SEQUENCE [LARGE SCALE GENOMIC DNA]</scope>
    <source>
        <strain evidence="1">OARG1902GOOAL</strain>
        <tissue evidence="1">Muscle</tissue>
    </source>
</reference>
<organism evidence="1 2">
    <name type="scientific">Channa argus</name>
    <name type="common">Northern snakehead</name>
    <name type="synonym">Ophicephalus argus</name>
    <dbReference type="NCBI Taxonomy" id="215402"/>
    <lineage>
        <taxon>Eukaryota</taxon>
        <taxon>Metazoa</taxon>
        <taxon>Chordata</taxon>
        <taxon>Craniata</taxon>
        <taxon>Vertebrata</taxon>
        <taxon>Euteleostomi</taxon>
        <taxon>Actinopterygii</taxon>
        <taxon>Neopterygii</taxon>
        <taxon>Teleostei</taxon>
        <taxon>Neoteleostei</taxon>
        <taxon>Acanthomorphata</taxon>
        <taxon>Anabantaria</taxon>
        <taxon>Anabantiformes</taxon>
        <taxon>Channoidei</taxon>
        <taxon>Channidae</taxon>
        <taxon>Channa</taxon>
    </lineage>
</organism>
<reference evidence="2" key="2">
    <citation type="submission" date="2019-02" db="EMBL/GenBank/DDBJ databases">
        <title>Opniocepnalus argus Var Kimnra genome.</title>
        <authorList>
            <person name="Zhou C."/>
            <person name="Xiao S."/>
        </authorList>
    </citation>
    <scope>NUCLEOTIDE SEQUENCE [LARGE SCALE GENOMIC DNA]</scope>
</reference>
<accession>A0A6G1QL66</accession>
<evidence type="ECO:0000313" key="2">
    <source>
        <dbReference type="Proteomes" id="UP000503349"/>
    </source>
</evidence>
<keyword evidence="2" id="KW-1185">Reference proteome</keyword>
<sequence length="126" mass="14617">METDNMDETVMPLVSVIVQQSATELNELMQMIKHWDIEEHATSRTDDSATGCSTQQKIEEYLNLFFDQRRKFTKHHCDEENKEVKMVSTKITTKRPPYLSTIPEEQEVLVSFQSMQHLSHIGGDKS</sequence>
<protein>
    <submittedName>
        <fullName evidence="1">Uncharacterized protein</fullName>
    </submittedName>
</protein>
<gene>
    <name evidence="1" type="ORF">EXN66_Car019099</name>
</gene>
<dbReference type="AlphaFoldDB" id="A0A6G1QL66"/>
<proteinExistence type="predicted"/>
<dbReference type="EMBL" id="CM015730">
    <property type="protein sequence ID" value="KAF3703411.1"/>
    <property type="molecule type" value="Genomic_DNA"/>
</dbReference>